<feature type="region of interest" description="Disordered" evidence="1">
    <location>
        <begin position="407"/>
        <end position="435"/>
    </location>
</feature>
<feature type="compositionally biased region" description="Acidic residues" evidence="1">
    <location>
        <begin position="1"/>
        <end position="11"/>
    </location>
</feature>
<feature type="region of interest" description="Disordered" evidence="1">
    <location>
        <begin position="220"/>
        <end position="251"/>
    </location>
</feature>
<feature type="region of interest" description="Disordered" evidence="1">
    <location>
        <begin position="1"/>
        <end position="110"/>
    </location>
</feature>
<dbReference type="PANTHER" id="PTHR35072:SF1">
    <property type="entry name" value="COILED-COIL DOMAIN-CONTAINING PROTEIN 91"/>
    <property type="match status" value="1"/>
</dbReference>
<name>A0A8B6BZR1_MYTGA</name>
<protein>
    <submittedName>
        <fullName evidence="2">Uncharacterized protein</fullName>
    </submittedName>
</protein>
<dbReference type="PANTHER" id="PTHR35072">
    <property type="entry name" value="COILED-COIL DOMAIN-CONTAINING PROTEIN 91"/>
    <property type="match status" value="1"/>
</dbReference>
<dbReference type="EMBL" id="UYJE01000932">
    <property type="protein sequence ID" value="VDH97710.1"/>
    <property type="molecule type" value="Genomic_DNA"/>
</dbReference>
<feature type="compositionally biased region" description="Low complexity" evidence="1">
    <location>
        <begin position="66"/>
        <end position="77"/>
    </location>
</feature>
<feature type="compositionally biased region" description="Polar residues" evidence="1">
    <location>
        <begin position="220"/>
        <end position="232"/>
    </location>
</feature>
<proteinExistence type="predicted"/>
<reference evidence="2" key="1">
    <citation type="submission" date="2018-11" db="EMBL/GenBank/DDBJ databases">
        <authorList>
            <person name="Alioto T."/>
            <person name="Alioto T."/>
        </authorList>
    </citation>
    <scope>NUCLEOTIDE SEQUENCE</scope>
</reference>
<evidence type="ECO:0000313" key="3">
    <source>
        <dbReference type="Proteomes" id="UP000596742"/>
    </source>
</evidence>
<dbReference type="Proteomes" id="UP000596742">
    <property type="component" value="Unassembled WGS sequence"/>
</dbReference>
<dbReference type="OrthoDB" id="6146069at2759"/>
<keyword evidence="3" id="KW-1185">Reference proteome</keyword>
<evidence type="ECO:0000313" key="2">
    <source>
        <dbReference type="EMBL" id="VDH97710.1"/>
    </source>
</evidence>
<dbReference type="GO" id="GO:0005802">
    <property type="term" value="C:trans-Golgi network"/>
    <property type="evidence" value="ECO:0007669"/>
    <property type="project" value="TreeGrafter"/>
</dbReference>
<feature type="compositionally biased region" description="Polar residues" evidence="1">
    <location>
        <begin position="84"/>
        <end position="97"/>
    </location>
</feature>
<comment type="caution">
    <text evidence="2">The sequence shown here is derived from an EMBL/GenBank/DDBJ whole genome shotgun (WGS) entry which is preliminary data.</text>
</comment>
<organism evidence="2 3">
    <name type="scientific">Mytilus galloprovincialis</name>
    <name type="common">Mediterranean mussel</name>
    <dbReference type="NCBI Taxonomy" id="29158"/>
    <lineage>
        <taxon>Eukaryota</taxon>
        <taxon>Metazoa</taxon>
        <taxon>Spiralia</taxon>
        <taxon>Lophotrochozoa</taxon>
        <taxon>Mollusca</taxon>
        <taxon>Bivalvia</taxon>
        <taxon>Autobranchia</taxon>
        <taxon>Pteriomorphia</taxon>
        <taxon>Mytilida</taxon>
        <taxon>Mytiloidea</taxon>
        <taxon>Mytilidae</taxon>
        <taxon>Mytilinae</taxon>
        <taxon>Mytilus</taxon>
    </lineage>
</organism>
<evidence type="ECO:0000256" key="1">
    <source>
        <dbReference type="SAM" id="MobiDB-lite"/>
    </source>
</evidence>
<sequence length="557" mass="62209">MDPGGEEDDFGDFGGFEVAEPVPPNATQGQASGLEASPSPWAVFAAGSSPGSNVKPDLLCGQNRFPPVLDPSVPSSSAEIIPNDDTNNSNEGSSINTDRYDGTSGDQNGNLEDAILANDILDGSFKSTSSQHSSSGATSADLIRTVNLETTNRIQTLRSDSQTVDLVGDLLGASPGIVLVEDEHLENNYLDLGESNGPLIQNRNSSDRLTPLHISVSESSGECKTIDGTNPLPQLPASPSGSTHSSESHHMSGPILIDSLRKALHPKATVDVTKLSHKQAENGTISKTKPTQVQVDPLICEEIRQARLESQAAIATVVEQYKELSKQCISQQEEVLRECKQILQQEQEVQTQALHQQQKEEFSKAMEEEKLRLKKESSEMIQELMAEQKKEFDFQMEKEKENYEKRLQEGLEEEKERSRKELEEALEKEKTQMNKKLEEEKEKLKEDLQEERQKYLLEMKTALLDEKEKNKESIRELLDQEKNHCRECVKAAVESVKGDFQSYIEQQKQKDKVVRHRQLSSLDVFLETAKQQLTMIMEDNQNDTGASKLQEEKKDET</sequence>
<gene>
    <name evidence="2" type="ORF">MGAL_10B007746</name>
</gene>
<dbReference type="GO" id="GO:0090160">
    <property type="term" value="P:Golgi to lysosome transport"/>
    <property type="evidence" value="ECO:0007669"/>
    <property type="project" value="TreeGrafter"/>
</dbReference>
<feature type="region of interest" description="Disordered" evidence="1">
    <location>
        <begin position="536"/>
        <end position="557"/>
    </location>
</feature>
<dbReference type="GO" id="GO:0005829">
    <property type="term" value="C:cytosol"/>
    <property type="evidence" value="ECO:0007669"/>
    <property type="project" value="GOC"/>
</dbReference>
<dbReference type="AlphaFoldDB" id="A0A8B6BZR1"/>
<dbReference type="InterPro" id="IPR034592">
    <property type="entry name" value="CCDC91"/>
</dbReference>
<accession>A0A8B6BZR1</accession>